<feature type="compositionally biased region" description="Low complexity" evidence="7">
    <location>
        <begin position="128"/>
        <end position="145"/>
    </location>
</feature>
<sequence>MADTAELNERFGTGSGKPLEPDVVHLLQSLMRTHNLSAQDLFFKWESYGMKMGLDDFQVSIETLTAFSRSLLDELERSNRAQGAAAQGSRADKRVGATPRGVRGGATTGGGGGGDVFGMLDGLTTPGAGRTKAGAAGGSASTRKTPAVTRAKAGQVASSSPLKVEEQLNAMGAVPPSSFAERPNAGEVLGTLNEQLDAAEPPIAPFPEPRVKLTATSDQKKLGYKDLAMKLNEASEILDDRIEDFVELVMQHHGLEDSALGNPASQSTSEIVAIGRIASDSAEGKLNAASLVLETSRRMGNGRRVHLNLNKLKSYHFFPGQIVALKGTNTSGREFTVHEVLDIPLLNIAASSPDLLAAHTARLRGSGPDAMDTDSDTPLPLTVLFASGPYTADDNLDFEPLHTLCRDAADNFTDVLVLTGPFIDLEHPLIATGDFDLPPAALAAGVDPDQANLSTLFKYLISPALNRLVAANPSVSVLLVPSLRDALDKHVAWPQDAFIRRESGLHKAVRIVGNPMTLSINEMVLGVSSQDILFELRQEELVGARPGTTPTVDPFSRVSQYLVEQRHFFPLFPSADRKRLPKTGATEGPGGGLPPGAALDVSYLKLGEMVSFRPDVLVLPSALPPFVNVVSSVVVINPGFLSKRKAAGTFAKMTLYPPSQASLAAGAGGPVPHKIYERARVEITRI</sequence>
<dbReference type="EMBL" id="MU853597">
    <property type="protein sequence ID" value="KAK4142481.1"/>
    <property type="molecule type" value="Genomic_DNA"/>
</dbReference>
<name>A0AAN6V138_9PEZI</name>
<feature type="region of interest" description="Disordered" evidence="7">
    <location>
        <begin position="81"/>
        <end position="110"/>
    </location>
</feature>
<evidence type="ECO:0000259" key="9">
    <source>
        <dbReference type="Pfam" id="PF22062"/>
    </source>
</evidence>
<dbReference type="FunFam" id="3.60.21.60:FF:000005">
    <property type="entry name" value="DNA polymerase alpha subunit B"/>
    <property type="match status" value="1"/>
</dbReference>
<evidence type="ECO:0000256" key="3">
    <source>
        <dbReference type="ARBA" id="ARBA00018596"/>
    </source>
</evidence>
<evidence type="ECO:0000256" key="7">
    <source>
        <dbReference type="SAM" id="MobiDB-lite"/>
    </source>
</evidence>
<dbReference type="PANTHER" id="PTHR23061">
    <property type="entry name" value="DNA POLYMERASE 2 ALPHA 70 KDA SUBUNIT"/>
    <property type="match status" value="1"/>
</dbReference>
<keyword evidence="5 6" id="KW-0539">Nucleus</keyword>
<comment type="similarity">
    <text evidence="2 6">Belongs to the DNA polymerase alpha subunit B family.</text>
</comment>
<protein>
    <recommendedName>
        <fullName evidence="3 6">DNA polymerase alpha subunit B</fullName>
    </recommendedName>
</protein>
<evidence type="ECO:0000256" key="1">
    <source>
        <dbReference type="ARBA" id="ARBA00004123"/>
    </source>
</evidence>
<comment type="caution">
    <text evidence="10">The sequence shown here is derived from an EMBL/GenBank/DDBJ whole genome shotgun (WGS) entry which is preliminary data.</text>
</comment>
<evidence type="ECO:0000256" key="4">
    <source>
        <dbReference type="ARBA" id="ARBA00022705"/>
    </source>
</evidence>
<dbReference type="Pfam" id="PF04042">
    <property type="entry name" value="DNA_pol_E_B"/>
    <property type="match status" value="1"/>
</dbReference>
<keyword evidence="4 6" id="KW-0235">DNA replication</keyword>
<proteinExistence type="inferred from homology"/>
<dbReference type="GO" id="GO:0003677">
    <property type="term" value="F:DNA binding"/>
    <property type="evidence" value="ECO:0007669"/>
    <property type="project" value="InterPro"/>
</dbReference>
<feature type="domain" description="DNA polymerase alpha subunit B OB" evidence="9">
    <location>
        <begin position="235"/>
        <end position="342"/>
    </location>
</feature>
<evidence type="ECO:0000256" key="5">
    <source>
        <dbReference type="ARBA" id="ARBA00023242"/>
    </source>
</evidence>
<accession>A0AAN6V138</accession>
<dbReference type="RefSeq" id="XP_062635852.1">
    <property type="nucleotide sequence ID" value="XM_062781188.1"/>
</dbReference>
<dbReference type="AlphaFoldDB" id="A0AAN6V138"/>
<dbReference type="PANTHER" id="PTHR23061:SF12">
    <property type="entry name" value="DNA POLYMERASE ALPHA SUBUNIT B"/>
    <property type="match status" value="1"/>
</dbReference>
<evidence type="ECO:0000313" key="10">
    <source>
        <dbReference type="EMBL" id="KAK4142481.1"/>
    </source>
</evidence>
<evidence type="ECO:0000259" key="8">
    <source>
        <dbReference type="Pfam" id="PF04042"/>
    </source>
</evidence>
<reference evidence="10" key="2">
    <citation type="submission" date="2023-05" db="EMBL/GenBank/DDBJ databases">
        <authorList>
            <consortium name="Lawrence Berkeley National Laboratory"/>
            <person name="Steindorff A."/>
            <person name="Hensen N."/>
            <person name="Bonometti L."/>
            <person name="Westerberg I."/>
            <person name="Brannstrom I.O."/>
            <person name="Guillou S."/>
            <person name="Cros-Aarteil S."/>
            <person name="Calhoun S."/>
            <person name="Haridas S."/>
            <person name="Kuo A."/>
            <person name="Mondo S."/>
            <person name="Pangilinan J."/>
            <person name="Riley R."/>
            <person name="Labutti K."/>
            <person name="Andreopoulos B."/>
            <person name="Lipzen A."/>
            <person name="Chen C."/>
            <person name="Yanf M."/>
            <person name="Daum C."/>
            <person name="Ng V."/>
            <person name="Clum A."/>
            <person name="Ohm R."/>
            <person name="Martin F."/>
            <person name="Silar P."/>
            <person name="Natvig D."/>
            <person name="Lalanne C."/>
            <person name="Gautier V."/>
            <person name="Ament-Velasquez S.L."/>
            <person name="Kruys A."/>
            <person name="Hutchinson M.I."/>
            <person name="Powell A.J."/>
            <person name="Barry K."/>
            <person name="Miller A.N."/>
            <person name="Grigoriev I.V."/>
            <person name="Debuchy R."/>
            <person name="Gladieux P."/>
            <person name="Thoren M.H."/>
            <person name="Johannesson H."/>
        </authorList>
    </citation>
    <scope>NUCLEOTIDE SEQUENCE</scope>
    <source>
        <strain evidence="10">CBS 141.50</strain>
    </source>
</reference>
<organism evidence="10 11">
    <name type="scientific">Dichotomopilus funicola</name>
    <dbReference type="NCBI Taxonomy" id="1934379"/>
    <lineage>
        <taxon>Eukaryota</taxon>
        <taxon>Fungi</taxon>
        <taxon>Dikarya</taxon>
        <taxon>Ascomycota</taxon>
        <taxon>Pezizomycotina</taxon>
        <taxon>Sordariomycetes</taxon>
        <taxon>Sordariomycetidae</taxon>
        <taxon>Sordariales</taxon>
        <taxon>Chaetomiaceae</taxon>
        <taxon>Dichotomopilus</taxon>
    </lineage>
</organism>
<evidence type="ECO:0000256" key="6">
    <source>
        <dbReference type="PIRNR" id="PIRNR018300"/>
    </source>
</evidence>
<dbReference type="PIRSF" id="PIRSF018300">
    <property type="entry name" value="DNA_pol_alph_2"/>
    <property type="match status" value="1"/>
</dbReference>
<dbReference type="InterPro" id="IPR054300">
    <property type="entry name" value="OB_DPOA2"/>
</dbReference>
<comment type="function">
    <text evidence="6">Accessory subunit of the DNA polymerase alpha complex (also known as the alpha DNA polymerase-primase complex) which plays an essential role in the initiation of DNA synthesis.</text>
</comment>
<dbReference type="Pfam" id="PF22062">
    <property type="entry name" value="OB_DPOA2"/>
    <property type="match status" value="1"/>
</dbReference>
<dbReference type="Gene3D" id="3.60.21.60">
    <property type="match status" value="2"/>
</dbReference>
<comment type="subcellular location">
    <subcellularLocation>
        <location evidence="1 6">Nucleus</location>
    </subcellularLocation>
</comment>
<feature type="region of interest" description="Disordered" evidence="7">
    <location>
        <begin position="128"/>
        <end position="160"/>
    </location>
</feature>
<dbReference type="Proteomes" id="UP001302676">
    <property type="component" value="Unassembled WGS sequence"/>
</dbReference>
<dbReference type="GeneID" id="87817801"/>
<evidence type="ECO:0000313" key="11">
    <source>
        <dbReference type="Proteomes" id="UP001302676"/>
    </source>
</evidence>
<reference evidence="10" key="1">
    <citation type="journal article" date="2023" name="Mol. Phylogenet. Evol.">
        <title>Genome-scale phylogeny and comparative genomics of the fungal order Sordariales.</title>
        <authorList>
            <person name="Hensen N."/>
            <person name="Bonometti L."/>
            <person name="Westerberg I."/>
            <person name="Brannstrom I.O."/>
            <person name="Guillou S."/>
            <person name="Cros-Aarteil S."/>
            <person name="Calhoun S."/>
            <person name="Haridas S."/>
            <person name="Kuo A."/>
            <person name="Mondo S."/>
            <person name="Pangilinan J."/>
            <person name="Riley R."/>
            <person name="LaButti K."/>
            <person name="Andreopoulos B."/>
            <person name="Lipzen A."/>
            <person name="Chen C."/>
            <person name="Yan M."/>
            <person name="Daum C."/>
            <person name="Ng V."/>
            <person name="Clum A."/>
            <person name="Steindorff A."/>
            <person name="Ohm R.A."/>
            <person name="Martin F."/>
            <person name="Silar P."/>
            <person name="Natvig D.O."/>
            <person name="Lalanne C."/>
            <person name="Gautier V."/>
            <person name="Ament-Velasquez S.L."/>
            <person name="Kruys A."/>
            <person name="Hutchinson M.I."/>
            <person name="Powell A.J."/>
            <person name="Barry K."/>
            <person name="Miller A.N."/>
            <person name="Grigoriev I.V."/>
            <person name="Debuchy R."/>
            <person name="Gladieux P."/>
            <person name="Hiltunen Thoren M."/>
            <person name="Johannesson H."/>
        </authorList>
    </citation>
    <scope>NUCLEOTIDE SEQUENCE</scope>
    <source>
        <strain evidence="10">CBS 141.50</strain>
    </source>
</reference>
<dbReference type="FunFam" id="3.60.21.60:FF:000008">
    <property type="entry name" value="DNA polymerase alpha subunit B"/>
    <property type="match status" value="1"/>
</dbReference>
<keyword evidence="11" id="KW-1185">Reference proteome</keyword>
<evidence type="ECO:0000256" key="2">
    <source>
        <dbReference type="ARBA" id="ARBA00007299"/>
    </source>
</evidence>
<dbReference type="InterPro" id="IPR016722">
    <property type="entry name" value="DNA_pol_alpha_bsu"/>
</dbReference>
<feature type="domain" description="DNA polymerase alpha/delta/epsilon subunit B" evidence="8">
    <location>
        <begin position="383"/>
        <end position="627"/>
    </location>
</feature>
<dbReference type="GO" id="GO:0006270">
    <property type="term" value="P:DNA replication initiation"/>
    <property type="evidence" value="ECO:0007669"/>
    <property type="project" value="TreeGrafter"/>
</dbReference>
<dbReference type="GO" id="GO:0005658">
    <property type="term" value="C:alpha DNA polymerase:primase complex"/>
    <property type="evidence" value="ECO:0007669"/>
    <property type="project" value="TreeGrafter"/>
</dbReference>
<dbReference type="InterPro" id="IPR007185">
    <property type="entry name" value="DNA_pol_a/d/e_bsu"/>
</dbReference>
<gene>
    <name evidence="10" type="ORF">C8A04DRAFT_29930</name>
</gene>